<evidence type="ECO:0000313" key="2">
    <source>
        <dbReference type="Proteomes" id="UP001501237"/>
    </source>
</evidence>
<keyword evidence="2" id="KW-1185">Reference proteome</keyword>
<proteinExistence type="predicted"/>
<gene>
    <name evidence="1" type="ORF">GCM10010468_35580</name>
</gene>
<comment type="caution">
    <text evidence="1">The sequence shown here is derived from an EMBL/GenBank/DDBJ whole genome shotgun (WGS) entry which is preliminary data.</text>
</comment>
<reference evidence="2" key="1">
    <citation type="journal article" date="2019" name="Int. J. Syst. Evol. Microbiol.">
        <title>The Global Catalogue of Microorganisms (GCM) 10K type strain sequencing project: providing services to taxonomists for standard genome sequencing and annotation.</title>
        <authorList>
            <consortium name="The Broad Institute Genomics Platform"/>
            <consortium name="The Broad Institute Genome Sequencing Center for Infectious Disease"/>
            <person name="Wu L."/>
            <person name="Ma J."/>
        </authorList>
    </citation>
    <scope>NUCLEOTIDE SEQUENCE [LARGE SCALE GENOMIC DNA]</scope>
    <source>
        <strain evidence="2">JCM 9377</strain>
    </source>
</reference>
<protein>
    <submittedName>
        <fullName evidence="1">Uncharacterized protein</fullName>
    </submittedName>
</protein>
<dbReference type="EMBL" id="BAAAUV010000008">
    <property type="protein sequence ID" value="GAA3214702.1"/>
    <property type="molecule type" value="Genomic_DNA"/>
</dbReference>
<sequence length="66" mass="7555">MSENYANTIGQRLEQELEEEFPGWLIAQEASGRRTATRTGWGSLYGQTAGELRRRLRTHGREIFDG</sequence>
<dbReference type="Proteomes" id="UP001501237">
    <property type="component" value="Unassembled WGS sequence"/>
</dbReference>
<evidence type="ECO:0000313" key="1">
    <source>
        <dbReference type="EMBL" id="GAA3214702.1"/>
    </source>
</evidence>
<dbReference type="RefSeq" id="WP_344829342.1">
    <property type="nucleotide sequence ID" value="NZ_BAAAUV010000008.1"/>
</dbReference>
<name>A0ABP6QBS6_9ACTN</name>
<accession>A0ABP6QBS6</accession>
<organism evidence="1 2">
    <name type="scientific">Actinocorallia longicatena</name>
    <dbReference type="NCBI Taxonomy" id="111803"/>
    <lineage>
        <taxon>Bacteria</taxon>
        <taxon>Bacillati</taxon>
        <taxon>Actinomycetota</taxon>
        <taxon>Actinomycetes</taxon>
        <taxon>Streptosporangiales</taxon>
        <taxon>Thermomonosporaceae</taxon>
        <taxon>Actinocorallia</taxon>
    </lineage>
</organism>